<dbReference type="GO" id="GO:0005737">
    <property type="term" value="C:cytoplasm"/>
    <property type="evidence" value="ECO:0007669"/>
    <property type="project" value="UniProtKB-SubCell"/>
</dbReference>
<comment type="subcellular location">
    <subcellularLocation>
        <location evidence="1">Cytoplasm</location>
    </subcellularLocation>
</comment>
<keyword evidence="6" id="KW-0598">Phosphotransferase system</keyword>
<feature type="domain" description="PTS EIIA type-4" evidence="8">
    <location>
        <begin position="3"/>
        <end position="124"/>
    </location>
</feature>
<dbReference type="Pfam" id="PF03610">
    <property type="entry name" value="EIIA-man"/>
    <property type="match status" value="1"/>
</dbReference>
<protein>
    <submittedName>
        <fullName evidence="9">PTS sugar transporter</fullName>
    </submittedName>
</protein>
<sequence length="140" mass="15462">MKNIQTIITGHGKYATGIRSAIELLAGPQDSFKYIDFSEGMSEEDLTKEFNKNINTKLTLIFCDLVGGTPYKVAAKLAFENKNIKVVAGCNLASLLETIFNQYNSLDNYANELVKISKMGTQILELDDISSENEISKDGI</sequence>
<dbReference type="GO" id="GO:0009401">
    <property type="term" value="P:phosphoenolpyruvate-dependent sugar phosphotransferase system"/>
    <property type="evidence" value="ECO:0007669"/>
    <property type="project" value="UniProtKB-KW"/>
</dbReference>
<dbReference type="InterPro" id="IPR004701">
    <property type="entry name" value="PTS_EIIA_man-typ"/>
</dbReference>
<evidence type="ECO:0000259" key="8">
    <source>
        <dbReference type="PROSITE" id="PS51096"/>
    </source>
</evidence>
<dbReference type="SUPFAM" id="SSF53062">
    <property type="entry name" value="PTS system fructose IIA component-like"/>
    <property type="match status" value="1"/>
</dbReference>
<gene>
    <name evidence="9" type="ORF">J3E67_001868</name>
</gene>
<reference evidence="9" key="1">
    <citation type="submission" date="2021-03" db="EMBL/GenBank/DDBJ databases">
        <title>Whole genome sequence of Lactobacillus gasseri HL75.</title>
        <authorList>
            <person name="Kim J.-M."/>
            <person name="Chung S.H."/>
            <person name="Kim J.-S."/>
        </authorList>
    </citation>
    <scope>NUCLEOTIDE SEQUENCE</scope>
    <source>
        <strain evidence="9">HL75</strain>
    </source>
</reference>
<evidence type="ECO:0000256" key="1">
    <source>
        <dbReference type="ARBA" id="ARBA00004496"/>
    </source>
</evidence>
<dbReference type="PANTHER" id="PTHR33799:SF1">
    <property type="entry name" value="PTS SYSTEM MANNOSE-SPECIFIC EIIAB COMPONENT-RELATED"/>
    <property type="match status" value="1"/>
</dbReference>
<keyword evidence="3" id="KW-0963">Cytoplasm</keyword>
<evidence type="ECO:0000256" key="7">
    <source>
        <dbReference type="ARBA" id="ARBA00022777"/>
    </source>
</evidence>
<evidence type="ECO:0000256" key="4">
    <source>
        <dbReference type="ARBA" id="ARBA00022597"/>
    </source>
</evidence>
<dbReference type="Proteomes" id="UP000663932">
    <property type="component" value="Chromosome"/>
</dbReference>
<organism evidence="9 10">
    <name type="scientific">Lactobacillus gasseri</name>
    <dbReference type="NCBI Taxonomy" id="1596"/>
    <lineage>
        <taxon>Bacteria</taxon>
        <taxon>Bacillati</taxon>
        <taxon>Bacillota</taxon>
        <taxon>Bacilli</taxon>
        <taxon>Lactobacillales</taxon>
        <taxon>Lactobacillaceae</taxon>
        <taxon>Lactobacillus</taxon>
    </lineage>
</organism>
<dbReference type="CDD" id="cd00006">
    <property type="entry name" value="PTS_IIA_man"/>
    <property type="match status" value="1"/>
</dbReference>
<dbReference type="InterPro" id="IPR051471">
    <property type="entry name" value="Bacterial_PTS_sugar_comp"/>
</dbReference>
<accession>A0A8A4V174</accession>
<dbReference type="RefSeq" id="WP_003656940.1">
    <property type="nucleotide sequence ID" value="NZ_CABHMU010000034.1"/>
</dbReference>
<evidence type="ECO:0000313" key="9">
    <source>
        <dbReference type="EMBL" id="QTD67404.1"/>
    </source>
</evidence>
<evidence type="ECO:0000256" key="2">
    <source>
        <dbReference type="ARBA" id="ARBA00022448"/>
    </source>
</evidence>
<keyword evidence="7" id="KW-0418">Kinase</keyword>
<evidence type="ECO:0000256" key="5">
    <source>
        <dbReference type="ARBA" id="ARBA00022679"/>
    </source>
</evidence>
<dbReference type="PROSITE" id="PS51096">
    <property type="entry name" value="PTS_EIIA_TYPE_4"/>
    <property type="match status" value="1"/>
</dbReference>
<dbReference type="GO" id="GO:0016020">
    <property type="term" value="C:membrane"/>
    <property type="evidence" value="ECO:0007669"/>
    <property type="project" value="InterPro"/>
</dbReference>
<keyword evidence="4 9" id="KW-0762">Sugar transport</keyword>
<dbReference type="InterPro" id="IPR033887">
    <property type="entry name" value="PTS_IIA_man"/>
</dbReference>
<dbReference type="PANTHER" id="PTHR33799">
    <property type="entry name" value="PTS PERMEASE-RELATED-RELATED"/>
    <property type="match status" value="1"/>
</dbReference>
<evidence type="ECO:0000256" key="6">
    <source>
        <dbReference type="ARBA" id="ARBA00022683"/>
    </source>
</evidence>
<proteinExistence type="predicted"/>
<keyword evidence="5" id="KW-0808">Transferase</keyword>
<dbReference type="GO" id="GO:0016301">
    <property type="term" value="F:kinase activity"/>
    <property type="evidence" value="ECO:0007669"/>
    <property type="project" value="UniProtKB-KW"/>
</dbReference>
<evidence type="ECO:0000313" key="10">
    <source>
        <dbReference type="Proteomes" id="UP000663932"/>
    </source>
</evidence>
<dbReference type="Gene3D" id="3.40.50.510">
    <property type="entry name" value="Phosphotransferase system, mannose-type IIA component"/>
    <property type="match status" value="1"/>
</dbReference>
<dbReference type="EMBL" id="CP071801">
    <property type="protein sequence ID" value="QTD67404.1"/>
    <property type="molecule type" value="Genomic_DNA"/>
</dbReference>
<evidence type="ECO:0000256" key="3">
    <source>
        <dbReference type="ARBA" id="ARBA00022490"/>
    </source>
</evidence>
<name>A0A8A4V174_LACGS</name>
<keyword evidence="2" id="KW-0813">Transport</keyword>
<dbReference type="AlphaFoldDB" id="A0A8A4V174"/>
<dbReference type="InterPro" id="IPR036662">
    <property type="entry name" value="PTS_EIIA_man-typ_sf"/>
</dbReference>